<dbReference type="AlphaFoldDB" id="A0A4C1WWQ2"/>
<keyword evidence="2" id="KW-1185">Reference proteome</keyword>
<dbReference type="Proteomes" id="UP000299102">
    <property type="component" value="Unassembled WGS sequence"/>
</dbReference>
<comment type="caution">
    <text evidence="1">The sequence shown here is derived from an EMBL/GenBank/DDBJ whole genome shotgun (WGS) entry which is preliminary data.</text>
</comment>
<evidence type="ECO:0000313" key="1">
    <source>
        <dbReference type="EMBL" id="GBP54599.1"/>
    </source>
</evidence>
<name>A0A4C1WWQ2_EUMVA</name>
<gene>
    <name evidence="1" type="ORF">EVAR_33068_1</name>
</gene>
<dbReference type="EMBL" id="BGZK01000650">
    <property type="protein sequence ID" value="GBP54599.1"/>
    <property type="molecule type" value="Genomic_DNA"/>
</dbReference>
<evidence type="ECO:0000313" key="2">
    <source>
        <dbReference type="Proteomes" id="UP000299102"/>
    </source>
</evidence>
<sequence length="94" mass="10736">MSGTFPTCVSSVTPSRRPPVVEMMNVGESKTWWSTMRPLRLRLSKAEHTLERKFKDSRACVHGIIDRPRPRPRLNGLLYGRAPVARCRLGSECR</sequence>
<proteinExistence type="predicted"/>
<accession>A0A4C1WWQ2</accession>
<organism evidence="1 2">
    <name type="scientific">Eumeta variegata</name>
    <name type="common">Bagworm moth</name>
    <name type="synonym">Eumeta japonica</name>
    <dbReference type="NCBI Taxonomy" id="151549"/>
    <lineage>
        <taxon>Eukaryota</taxon>
        <taxon>Metazoa</taxon>
        <taxon>Ecdysozoa</taxon>
        <taxon>Arthropoda</taxon>
        <taxon>Hexapoda</taxon>
        <taxon>Insecta</taxon>
        <taxon>Pterygota</taxon>
        <taxon>Neoptera</taxon>
        <taxon>Endopterygota</taxon>
        <taxon>Lepidoptera</taxon>
        <taxon>Glossata</taxon>
        <taxon>Ditrysia</taxon>
        <taxon>Tineoidea</taxon>
        <taxon>Psychidae</taxon>
        <taxon>Oiketicinae</taxon>
        <taxon>Eumeta</taxon>
    </lineage>
</organism>
<reference evidence="1 2" key="1">
    <citation type="journal article" date="2019" name="Commun. Biol.">
        <title>The bagworm genome reveals a unique fibroin gene that provides high tensile strength.</title>
        <authorList>
            <person name="Kono N."/>
            <person name="Nakamura H."/>
            <person name="Ohtoshi R."/>
            <person name="Tomita M."/>
            <person name="Numata K."/>
            <person name="Arakawa K."/>
        </authorList>
    </citation>
    <scope>NUCLEOTIDE SEQUENCE [LARGE SCALE GENOMIC DNA]</scope>
</reference>
<protein>
    <submittedName>
        <fullName evidence="1">Uncharacterized protein</fullName>
    </submittedName>
</protein>